<feature type="compositionally biased region" description="Pro residues" evidence="1">
    <location>
        <begin position="9"/>
        <end position="18"/>
    </location>
</feature>
<keyword evidence="3" id="KW-1185">Reference proteome</keyword>
<dbReference type="InterPro" id="IPR050490">
    <property type="entry name" value="Bact_solute-bd_prot1"/>
</dbReference>
<dbReference type="InterPro" id="IPR006059">
    <property type="entry name" value="SBP"/>
</dbReference>
<proteinExistence type="predicted"/>
<dbReference type="InterPro" id="IPR006311">
    <property type="entry name" value="TAT_signal"/>
</dbReference>
<organism evidence="2 3">
    <name type="scientific">Cellulomonas algicola</name>
    <dbReference type="NCBI Taxonomy" id="2071633"/>
    <lineage>
        <taxon>Bacteria</taxon>
        <taxon>Bacillati</taxon>
        <taxon>Actinomycetota</taxon>
        <taxon>Actinomycetes</taxon>
        <taxon>Micrococcales</taxon>
        <taxon>Cellulomonadaceae</taxon>
        <taxon>Cellulomonas</taxon>
    </lineage>
</organism>
<reference evidence="2 3" key="1">
    <citation type="submission" date="2018-11" db="EMBL/GenBank/DDBJ databases">
        <title>Draft genome sequence of Cellulomonas takizawaensis strain TKZ-21.</title>
        <authorList>
            <person name="Yamamura H."/>
            <person name="Hayashi T."/>
            <person name="Hamada M."/>
            <person name="Serisawa Y."/>
            <person name="Matsuyama K."/>
            <person name="Nakagawa Y."/>
            <person name="Otoguro M."/>
            <person name="Yanagida F."/>
            <person name="Hayakawa M."/>
        </authorList>
    </citation>
    <scope>NUCLEOTIDE SEQUENCE [LARGE SCALE GENOMIC DNA]</scope>
    <source>
        <strain evidence="2 3">TKZ-21</strain>
    </source>
</reference>
<evidence type="ECO:0000313" key="2">
    <source>
        <dbReference type="EMBL" id="GCD20413.1"/>
    </source>
</evidence>
<comment type="caution">
    <text evidence="2">The sequence shown here is derived from an EMBL/GenBank/DDBJ whole genome shotgun (WGS) entry which is preliminary data.</text>
</comment>
<sequence>MPTTRTARPPAPQPPPDPGATSPPTLASRDVSRRAFLRGVGAVGAGLALGACSRGSAGSGTTEIVFFQSKPEVIGYFDELIQQFHDAQSKVRVRHDATSNLAGSFVRERPPDIGCLNYNFEISRYVERGVLSDLGDMPEAGRILPGLQPLIDVTATYPDRTSVIPYSLMAAAVLYNRTIFAEHDLTPPTTWDELVAVCDTLTAAGVTPFYGTYKDPWTIAQGPFDYSVGGRLDTTRFFNQLKRQGTNVGPDSPVSFEKQFLDPVEQMQQLLPYDNPDAASRGYGDGNLAFASGEAAMYLQGPWAIGEIAKTAPDLDVGAFPLPMTDDPADRKVRVNIDLALWIPEGSRKKDAAREFLAFLMQPEVIDAYNAHALGFGVTTDTAPVTNPTLVELQEYYDRSAFYLGASQLVPQSIPLQNYTQSLAAGAAPEPVLRTLDADWRRLAFRS</sequence>
<gene>
    <name evidence="2" type="ORF">CTKZ_19750</name>
</gene>
<dbReference type="AlphaFoldDB" id="A0A401V0D7"/>
<dbReference type="Pfam" id="PF01547">
    <property type="entry name" value="SBP_bac_1"/>
    <property type="match status" value="1"/>
</dbReference>
<dbReference type="PANTHER" id="PTHR43649">
    <property type="entry name" value="ARABINOSE-BINDING PROTEIN-RELATED"/>
    <property type="match status" value="1"/>
</dbReference>
<accession>A0A401V0D7</accession>
<dbReference type="Gene3D" id="3.40.190.10">
    <property type="entry name" value="Periplasmic binding protein-like II"/>
    <property type="match status" value="2"/>
</dbReference>
<evidence type="ECO:0000313" key="3">
    <source>
        <dbReference type="Proteomes" id="UP000288246"/>
    </source>
</evidence>
<dbReference type="OrthoDB" id="8478044at2"/>
<dbReference type="Proteomes" id="UP000288246">
    <property type="component" value="Unassembled WGS sequence"/>
</dbReference>
<evidence type="ECO:0000256" key="1">
    <source>
        <dbReference type="SAM" id="MobiDB-lite"/>
    </source>
</evidence>
<protein>
    <submittedName>
        <fullName evidence="2">Carbohydrate-binding protein</fullName>
    </submittedName>
</protein>
<dbReference type="PROSITE" id="PS51318">
    <property type="entry name" value="TAT"/>
    <property type="match status" value="1"/>
</dbReference>
<dbReference type="EMBL" id="BHYL01000146">
    <property type="protein sequence ID" value="GCD20413.1"/>
    <property type="molecule type" value="Genomic_DNA"/>
</dbReference>
<dbReference type="SUPFAM" id="SSF53850">
    <property type="entry name" value="Periplasmic binding protein-like II"/>
    <property type="match status" value="1"/>
</dbReference>
<name>A0A401V0D7_9CELL</name>
<feature type="region of interest" description="Disordered" evidence="1">
    <location>
        <begin position="1"/>
        <end position="27"/>
    </location>
</feature>